<feature type="transmembrane region" description="Helical" evidence="13">
    <location>
        <begin position="134"/>
        <end position="156"/>
    </location>
</feature>
<dbReference type="PANTHER" id="PTHR48020">
    <property type="entry name" value="PROTON MYO-INOSITOL COTRANSPORTER"/>
    <property type="match status" value="1"/>
</dbReference>
<dbReference type="FunFam" id="1.20.1250.20:FF:000122">
    <property type="entry name" value="D-xylose transporter XylE"/>
    <property type="match status" value="1"/>
</dbReference>
<evidence type="ECO:0000256" key="1">
    <source>
        <dbReference type="ARBA" id="ARBA00004651"/>
    </source>
</evidence>
<reference evidence="15 16" key="2">
    <citation type="submission" date="2020-06" db="EMBL/GenBank/DDBJ databases">
        <title>Polyphasic characterization of a Rahnella strain isolated from tree sap.</title>
        <authorList>
            <person name="Kim I.S."/>
        </authorList>
    </citation>
    <scope>NUCLEOTIDE SEQUENCE [LARGE SCALE GENOMIC DNA]</scope>
    <source>
        <strain evidence="15 16">SAP-1</strain>
    </source>
</reference>
<feature type="transmembrane region" description="Helical" evidence="13">
    <location>
        <begin position="12"/>
        <end position="30"/>
    </location>
</feature>
<organism evidence="15 16">
    <name type="scientific">Rouxiella aceris</name>
    <dbReference type="NCBI Taxonomy" id="2703884"/>
    <lineage>
        <taxon>Bacteria</taxon>
        <taxon>Pseudomonadati</taxon>
        <taxon>Pseudomonadota</taxon>
        <taxon>Gammaproteobacteria</taxon>
        <taxon>Enterobacterales</taxon>
        <taxon>Yersiniaceae</taxon>
        <taxon>Rouxiella</taxon>
    </lineage>
</organism>
<feature type="transmembrane region" description="Helical" evidence="13">
    <location>
        <begin position="201"/>
        <end position="224"/>
    </location>
</feature>
<dbReference type="Pfam" id="PF00083">
    <property type="entry name" value="Sugar_tr"/>
    <property type="match status" value="1"/>
</dbReference>
<dbReference type="InterPro" id="IPR020846">
    <property type="entry name" value="MFS_dom"/>
</dbReference>
<feature type="transmembrane region" description="Helical" evidence="13">
    <location>
        <begin position="411"/>
        <end position="430"/>
    </location>
</feature>
<dbReference type="PROSITE" id="PS00217">
    <property type="entry name" value="SUGAR_TRANSPORT_2"/>
    <property type="match status" value="1"/>
</dbReference>
<evidence type="ECO:0000256" key="6">
    <source>
        <dbReference type="ARBA" id="ARBA00022692"/>
    </source>
</evidence>
<dbReference type="GO" id="GO:0022857">
    <property type="term" value="F:transmembrane transporter activity"/>
    <property type="evidence" value="ECO:0007669"/>
    <property type="project" value="InterPro"/>
</dbReference>
<evidence type="ECO:0000259" key="14">
    <source>
        <dbReference type="PROSITE" id="PS50850"/>
    </source>
</evidence>
<evidence type="ECO:0000256" key="10">
    <source>
        <dbReference type="ARBA" id="ARBA00070440"/>
    </source>
</evidence>
<dbReference type="InterPro" id="IPR005829">
    <property type="entry name" value="Sugar_transporter_CS"/>
</dbReference>
<dbReference type="NCBIfam" id="NF007484">
    <property type="entry name" value="PRK10077.1"/>
    <property type="match status" value="1"/>
</dbReference>
<feature type="transmembrane region" description="Helical" evidence="13">
    <location>
        <begin position="450"/>
        <end position="467"/>
    </location>
</feature>
<dbReference type="InterPro" id="IPR036259">
    <property type="entry name" value="MFS_trans_sf"/>
</dbReference>
<dbReference type="PROSITE" id="PS50850">
    <property type="entry name" value="MFS"/>
    <property type="match status" value="1"/>
</dbReference>
<accession>A0A848MK80</accession>
<dbReference type="GO" id="GO:0005886">
    <property type="term" value="C:plasma membrane"/>
    <property type="evidence" value="ECO:0007669"/>
    <property type="project" value="UniProtKB-SubCell"/>
</dbReference>
<dbReference type="Gene3D" id="1.20.1250.20">
    <property type="entry name" value="MFS general substrate transporter like domains"/>
    <property type="match status" value="2"/>
</dbReference>
<feature type="transmembrane region" description="Helical" evidence="13">
    <location>
        <begin position="168"/>
        <end position="189"/>
    </location>
</feature>
<keyword evidence="8 13" id="KW-0472">Membrane</keyword>
<sequence length="499" mass="53760">MATTSEMKANNRYIISITLVATLGGLLFGYDTAVISGTVSTLNTVFITPRGLSESAANALLGFCVASALIGCIIGGACGGPLSARFGRKKTLLVAAVLFCLSAVGSAFPEFGHRAINANDGIPYYLSGYLSEFVIYRIIGGIGVGLASMVSPMYIAEITPAKIRGRMVACNQFAIILGQLLVYCVNYGIALSGSASWLDTMGWRFMFLSGAVPSMLFFILLFAVPESPRWLAVKGMNAEAAAVLQKLLGKVQSQIELRNILNSVNASPTKNTPLFSFGIGIIVIGILLSVFQQFVGINVVLYYAPEVFRSVGSSTDVALLQTIIVGVINLLFTTIAILTVDNFGRKPLQIIGALGMAFGMFTLGTAFYTKMSPTVALGAMLFYVASFAISWGPVCWVLLAEIFPNRIRSKAMSIAVAAQWIANYLVSWTFPMMDKNSYLNAHFNNGFSYWLYGVMGLLAALFMWKFVPETKGKSLEELEAQLQKRQPAMAQQPASSDIS</sequence>
<keyword evidence="5" id="KW-0762">Sugar transport</keyword>
<keyword evidence="16" id="KW-1185">Reference proteome</keyword>
<evidence type="ECO:0000256" key="2">
    <source>
        <dbReference type="ARBA" id="ARBA00010992"/>
    </source>
</evidence>
<evidence type="ECO:0000256" key="11">
    <source>
        <dbReference type="ARBA" id="ARBA00076792"/>
    </source>
</evidence>
<feature type="transmembrane region" description="Helical" evidence="13">
    <location>
        <begin position="91"/>
        <end position="108"/>
    </location>
</feature>
<dbReference type="InterPro" id="IPR050814">
    <property type="entry name" value="Myo-inositol_Transporter"/>
</dbReference>
<evidence type="ECO:0000313" key="16">
    <source>
        <dbReference type="Proteomes" id="UP000585363"/>
    </source>
</evidence>
<dbReference type="InterPro" id="IPR005828">
    <property type="entry name" value="MFS_sugar_transport-like"/>
</dbReference>
<comment type="caution">
    <text evidence="15">The sequence shown here is derived from an EMBL/GenBank/DDBJ whole genome shotgun (WGS) entry which is preliminary data.</text>
</comment>
<evidence type="ECO:0000256" key="12">
    <source>
        <dbReference type="RuleBase" id="RU003346"/>
    </source>
</evidence>
<keyword evidence="3 12" id="KW-0813">Transport</keyword>
<feature type="transmembrane region" description="Helical" evidence="13">
    <location>
        <begin position="317"/>
        <end position="338"/>
    </location>
</feature>
<dbReference type="SUPFAM" id="SSF103473">
    <property type="entry name" value="MFS general substrate transporter"/>
    <property type="match status" value="1"/>
</dbReference>
<dbReference type="RefSeq" id="WP_169403240.1">
    <property type="nucleotide sequence ID" value="NZ_JAADJU010000005.1"/>
</dbReference>
<feature type="transmembrane region" description="Helical" evidence="13">
    <location>
        <begin position="350"/>
        <end position="369"/>
    </location>
</feature>
<feature type="transmembrane region" description="Helical" evidence="13">
    <location>
        <begin position="59"/>
        <end position="79"/>
    </location>
</feature>
<comment type="catalytic activity">
    <reaction evidence="9">
        <text>D-xylose(in) + H(+)(in) = D-xylose(out) + H(+)(out)</text>
        <dbReference type="Rhea" id="RHEA:28959"/>
        <dbReference type="ChEBI" id="CHEBI:15378"/>
        <dbReference type="ChEBI" id="CHEBI:53455"/>
    </reaction>
    <physiologicalReaction direction="right-to-left" evidence="9">
        <dbReference type="Rhea" id="RHEA:28961"/>
    </physiologicalReaction>
</comment>
<keyword evidence="7 13" id="KW-1133">Transmembrane helix</keyword>
<evidence type="ECO:0000256" key="4">
    <source>
        <dbReference type="ARBA" id="ARBA00022475"/>
    </source>
</evidence>
<gene>
    <name evidence="15" type="primary">xylE</name>
    <name evidence="15" type="ORF">GW590_11780</name>
</gene>
<protein>
    <recommendedName>
        <fullName evidence="10">D-xylose-proton symporter</fullName>
    </recommendedName>
    <alternativeName>
        <fullName evidence="11">D-xylose transporter</fullName>
    </alternativeName>
</protein>
<reference evidence="15 16" key="1">
    <citation type="submission" date="2020-01" db="EMBL/GenBank/DDBJ databases">
        <authorList>
            <person name="Lee S.D."/>
        </authorList>
    </citation>
    <scope>NUCLEOTIDE SEQUENCE [LARGE SCALE GENOMIC DNA]</scope>
    <source>
        <strain evidence="15 16">SAP-1</strain>
    </source>
</reference>
<dbReference type="PANTHER" id="PTHR48020:SF12">
    <property type="entry name" value="PROTON MYO-INOSITOL COTRANSPORTER"/>
    <property type="match status" value="1"/>
</dbReference>
<dbReference type="EMBL" id="JAADJU010000005">
    <property type="protein sequence ID" value="NMP27539.1"/>
    <property type="molecule type" value="Genomic_DNA"/>
</dbReference>
<keyword evidence="4" id="KW-1003">Cell membrane</keyword>
<dbReference type="InterPro" id="IPR047984">
    <property type="entry name" value="XylE-like"/>
</dbReference>
<evidence type="ECO:0000256" key="8">
    <source>
        <dbReference type="ARBA" id="ARBA00023136"/>
    </source>
</evidence>
<evidence type="ECO:0000256" key="7">
    <source>
        <dbReference type="ARBA" id="ARBA00022989"/>
    </source>
</evidence>
<dbReference type="CDD" id="cd17359">
    <property type="entry name" value="MFS_XylE_like"/>
    <property type="match status" value="1"/>
</dbReference>
<evidence type="ECO:0000256" key="9">
    <source>
        <dbReference type="ARBA" id="ARBA00050593"/>
    </source>
</evidence>
<evidence type="ECO:0000313" key="15">
    <source>
        <dbReference type="EMBL" id="NMP27539.1"/>
    </source>
</evidence>
<feature type="transmembrane region" description="Helical" evidence="13">
    <location>
        <begin position="375"/>
        <end position="399"/>
    </location>
</feature>
<comment type="similarity">
    <text evidence="2 12">Belongs to the major facilitator superfamily. Sugar transporter (TC 2.A.1.1) family.</text>
</comment>
<feature type="transmembrane region" description="Helical" evidence="13">
    <location>
        <begin position="274"/>
        <end position="297"/>
    </location>
</feature>
<feature type="domain" description="Major facilitator superfamily (MFS) profile" evidence="14">
    <location>
        <begin position="17"/>
        <end position="471"/>
    </location>
</feature>
<dbReference type="NCBIfam" id="TIGR00879">
    <property type="entry name" value="SP"/>
    <property type="match status" value="1"/>
</dbReference>
<evidence type="ECO:0000256" key="5">
    <source>
        <dbReference type="ARBA" id="ARBA00022597"/>
    </source>
</evidence>
<dbReference type="Proteomes" id="UP000585363">
    <property type="component" value="Unassembled WGS sequence"/>
</dbReference>
<dbReference type="PRINTS" id="PR00171">
    <property type="entry name" value="SUGRTRNSPORT"/>
</dbReference>
<proteinExistence type="inferred from homology"/>
<evidence type="ECO:0000256" key="3">
    <source>
        <dbReference type="ARBA" id="ARBA00022448"/>
    </source>
</evidence>
<keyword evidence="6 13" id="KW-0812">Transmembrane</keyword>
<dbReference type="AlphaFoldDB" id="A0A848MK80"/>
<name>A0A848MK80_9GAMM</name>
<evidence type="ECO:0000256" key="13">
    <source>
        <dbReference type="SAM" id="Phobius"/>
    </source>
</evidence>
<comment type="subcellular location">
    <subcellularLocation>
        <location evidence="1">Cell membrane</location>
        <topology evidence="1">Multi-pass membrane protein</topology>
    </subcellularLocation>
</comment>
<dbReference type="PROSITE" id="PS00216">
    <property type="entry name" value="SUGAR_TRANSPORT_1"/>
    <property type="match status" value="1"/>
</dbReference>
<dbReference type="InterPro" id="IPR003663">
    <property type="entry name" value="Sugar/inositol_transpt"/>
</dbReference>